<accession>A0A5J5D3V8</accession>
<feature type="compositionally biased region" description="Basic and acidic residues" evidence="2">
    <location>
        <begin position="686"/>
        <end position="757"/>
    </location>
</feature>
<dbReference type="Pfam" id="PF05461">
    <property type="entry name" value="ApoL"/>
    <property type="match status" value="1"/>
</dbReference>
<feature type="compositionally biased region" description="Basic and acidic residues" evidence="2">
    <location>
        <begin position="69"/>
        <end position="81"/>
    </location>
</feature>
<dbReference type="Proteomes" id="UP000327493">
    <property type="component" value="Chromosome 12"/>
</dbReference>
<sequence length="876" mass="98996">MSSVFQEKGGAASQLFQKSSRRADGPPTEDETKSHVDELSDSSDALNTKEQEAPKEQSGSNHSLPENNTTKELKVIREKRLSGSCENLSDTNVPKDKDDQKELSAINDNLFDNTKESNEDKKLSASWENLLEANTSKDPLSDTLELSASCDSLAETAEVVSFRIKKTLPKIPKLDVPSKESTVEIQTLEMAAYPTEDNPLESEEENDDLMEWWITVKGWAEWNETSHFYEDDEQMSMEQAADRVYMAARLFVRLFNKRGASLQHRILELLALADAADDFHKKTVKAAVGGGVASVAGSVATITGLILAPFTFGASVIVTAVGISVATAGSITSATANITDTVHSNMDRKKLEKMIQGYQEEISDIRECLEFVQSATKKALNHNVRHVMKEGGMAGKALLINTNKLVSTVQILGAAGGVAKAAKAISITTGVMSALFLALDIFFLAKDSHQLRKGAKTKFATKIREVCKELQDGLLELNKVKTQLQKTMDGIEVEEYEEVEEVEEEVDDDPRKLAELEQELDLLEEQLDRKVEEEQKSKEMGKEHMNSKKNKKEKSVKEKEEQEEKKDQKETADKDAKTGGKKKSKKAKGEAESKIESKLEMISEEGKEKKNETVKAAKEDVLKEQSQIGKMDKETENHKEEEKQKNGNEHKEIKRRSYIEIEPERRSVNKETEVESGSTGRSRHRSDKDPPYRTKRGSKQEIKERGKERGGNKDRKQSDVTESWRTEEERGVRDWRADVAEGRETQREERETERGTEGEVQGKSGVRKERHRWQEMAMGKEDWEREQESSREDLKRSHRRRGIAWHDNHMERDGEKQGSRSERRKFRRAGGEKEVERGKKKEDGERRGSDRGREKELGHQGSVRGSKVLLEDGLYI</sequence>
<dbReference type="EMBL" id="VOFY01000012">
    <property type="protein sequence ID" value="KAA8587763.1"/>
    <property type="molecule type" value="Genomic_DNA"/>
</dbReference>
<feature type="compositionally biased region" description="Basic and acidic residues" evidence="2">
    <location>
        <begin position="587"/>
        <end position="623"/>
    </location>
</feature>
<feature type="compositionally biased region" description="Polar residues" evidence="2">
    <location>
        <begin position="57"/>
        <end position="68"/>
    </location>
</feature>
<dbReference type="GO" id="GO:0008289">
    <property type="term" value="F:lipid binding"/>
    <property type="evidence" value="ECO:0007669"/>
    <property type="project" value="InterPro"/>
</dbReference>
<feature type="compositionally biased region" description="Basic and acidic residues" evidence="2">
    <location>
        <begin position="531"/>
        <end position="546"/>
    </location>
</feature>
<feature type="compositionally biased region" description="Basic and acidic residues" evidence="2">
    <location>
        <begin position="804"/>
        <end position="821"/>
    </location>
</feature>
<keyword evidence="4" id="KW-1185">Reference proteome</keyword>
<reference evidence="3 4" key="1">
    <citation type="submission" date="2019-08" db="EMBL/GenBank/DDBJ databases">
        <title>A chromosome-level genome assembly, high-density linkage maps, and genome scans reveal the genomic architecture of hybrid incompatibilities underlying speciation via character displacement in darters (Percidae: Etheostominae).</title>
        <authorList>
            <person name="Moran R.L."/>
            <person name="Catchen J.M."/>
            <person name="Fuller R.C."/>
        </authorList>
    </citation>
    <scope>NUCLEOTIDE SEQUENCE [LARGE SCALE GENOMIC DNA]</scope>
    <source>
        <strain evidence="3">EspeVRDwgs_2016</strain>
        <tissue evidence="3">Muscle</tissue>
    </source>
</reference>
<gene>
    <name evidence="3" type="ORF">FQN60_016625</name>
</gene>
<feature type="region of interest" description="Disordered" evidence="2">
    <location>
        <begin position="1"/>
        <end position="120"/>
    </location>
</feature>
<feature type="region of interest" description="Disordered" evidence="2">
    <location>
        <begin position="531"/>
        <end position="876"/>
    </location>
</feature>
<feature type="compositionally biased region" description="Basic and acidic residues" evidence="2">
    <location>
        <begin position="772"/>
        <end position="795"/>
    </location>
</feature>
<dbReference type="PANTHER" id="PTHR14096">
    <property type="entry name" value="APOLIPOPROTEIN L"/>
    <property type="match status" value="1"/>
</dbReference>
<feature type="compositionally biased region" description="Basic and acidic residues" evidence="2">
    <location>
        <begin position="553"/>
        <end position="578"/>
    </location>
</feature>
<proteinExistence type="inferred from homology"/>
<dbReference type="AlphaFoldDB" id="A0A5J5D3V8"/>
<dbReference type="PANTHER" id="PTHR14096:SF34">
    <property type="entry name" value="APOLIPOPROTEIN L3-LIKE-RELATED"/>
    <property type="match status" value="1"/>
</dbReference>
<organism evidence="3 4">
    <name type="scientific">Etheostoma spectabile</name>
    <name type="common">orangethroat darter</name>
    <dbReference type="NCBI Taxonomy" id="54343"/>
    <lineage>
        <taxon>Eukaryota</taxon>
        <taxon>Metazoa</taxon>
        <taxon>Chordata</taxon>
        <taxon>Craniata</taxon>
        <taxon>Vertebrata</taxon>
        <taxon>Euteleostomi</taxon>
        <taxon>Actinopterygii</taxon>
        <taxon>Neopterygii</taxon>
        <taxon>Teleostei</taxon>
        <taxon>Neoteleostei</taxon>
        <taxon>Acanthomorphata</taxon>
        <taxon>Eupercaria</taxon>
        <taxon>Perciformes</taxon>
        <taxon>Percoidei</taxon>
        <taxon>Percidae</taxon>
        <taxon>Etheostomatinae</taxon>
        <taxon>Etheostoma</taxon>
    </lineage>
</organism>
<dbReference type="GO" id="GO:0005576">
    <property type="term" value="C:extracellular region"/>
    <property type="evidence" value="ECO:0007669"/>
    <property type="project" value="InterPro"/>
</dbReference>
<protein>
    <submittedName>
        <fullName evidence="3">Uncharacterized protein</fullName>
    </submittedName>
</protein>
<name>A0A5J5D3V8_9PERO</name>
<dbReference type="GO" id="GO:0016020">
    <property type="term" value="C:membrane"/>
    <property type="evidence" value="ECO:0007669"/>
    <property type="project" value="TreeGrafter"/>
</dbReference>
<comment type="caution">
    <text evidence="3">The sequence shown here is derived from an EMBL/GenBank/DDBJ whole genome shotgun (WGS) entry which is preliminary data.</text>
</comment>
<dbReference type="GO" id="GO:0006869">
    <property type="term" value="P:lipid transport"/>
    <property type="evidence" value="ECO:0007669"/>
    <property type="project" value="InterPro"/>
</dbReference>
<feature type="compositionally biased region" description="Basic and acidic residues" evidence="2">
    <location>
        <begin position="93"/>
        <end position="102"/>
    </location>
</feature>
<evidence type="ECO:0000313" key="4">
    <source>
        <dbReference type="Proteomes" id="UP000327493"/>
    </source>
</evidence>
<dbReference type="InterPro" id="IPR008405">
    <property type="entry name" value="ApoL"/>
</dbReference>
<feature type="compositionally biased region" description="Basic and acidic residues" evidence="2">
    <location>
        <begin position="829"/>
        <end position="858"/>
    </location>
</feature>
<dbReference type="GO" id="GO:0042157">
    <property type="term" value="P:lipoprotein metabolic process"/>
    <property type="evidence" value="ECO:0007669"/>
    <property type="project" value="InterPro"/>
</dbReference>
<evidence type="ECO:0000313" key="3">
    <source>
        <dbReference type="EMBL" id="KAA8587763.1"/>
    </source>
</evidence>
<evidence type="ECO:0000256" key="1">
    <source>
        <dbReference type="ARBA" id="ARBA00010090"/>
    </source>
</evidence>
<evidence type="ECO:0000256" key="2">
    <source>
        <dbReference type="SAM" id="MobiDB-lite"/>
    </source>
</evidence>
<feature type="compositionally biased region" description="Basic and acidic residues" evidence="2">
    <location>
        <begin position="630"/>
        <end position="673"/>
    </location>
</feature>
<comment type="similarity">
    <text evidence="1">Belongs to the apolipoprotein L family.</text>
</comment>